<dbReference type="EMBL" id="BTPU01000044">
    <property type="protein sequence ID" value="GMQ63499.1"/>
    <property type="molecule type" value="Genomic_DNA"/>
</dbReference>
<reference evidence="1" key="1">
    <citation type="submission" date="2023-09" db="EMBL/GenBank/DDBJ databases">
        <title>Vallitalea sediminicola and Vallitalea maricola sp. nov., anaerobic bacteria isolated from marine sediment.</title>
        <authorList>
            <person name="Hirano S."/>
            <person name="Maeda A."/>
            <person name="Terahara T."/>
            <person name="Mori K."/>
            <person name="Hamada M."/>
            <person name="Matsumoto R."/>
            <person name="Kobayashi T."/>
        </authorList>
    </citation>
    <scope>NUCLEOTIDE SEQUENCE</scope>
    <source>
        <strain evidence="1">AN17-2</strain>
    </source>
</reference>
<proteinExistence type="predicted"/>
<accession>A0ACB5UKL3</accession>
<dbReference type="Proteomes" id="UP001374599">
    <property type="component" value="Unassembled WGS sequence"/>
</dbReference>
<evidence type="ECO:0000313" key="2">
    <source>
        <dbReference type="Proteomes" id="UP001374599"/>
    </source>
</evidence>
<name>A0ACB5UKL3_9FIRM</name>
<protein>
    <submittedName>
        <fullName evidence="1">Corrinoid protein</fullName>
    </submittedName>
</protein>
<organism evidence="1 2">
    <name type="scientific">Vallitalea maricola</name>
    <dbReference type="NCBI Taxonomy" id="3074433"/>
    <lineage>
        <taxon>Bacteria</taxon>
        <taxon>Bacillati</taxon>
        <taxon>Bacillota</taxon>
        <taxon>Clostridia</taxon>
        <taxon>Lachnospirales</taxon>
        <taxon>Vallitaleaceae</taxon>
        <taxon>Vallitalea</taxon>
    </lineage>
</organism>
<sequence>MDNTLNEISKYVQEGQSIKVRKLTISALEKGYDYKQILNTLIDAMDIIGKKFKKNEVYVPEVLIASRAFNIALDIISPLIDPNVTNYLGKVVIGTVQGDLHDIGKNLVKMMLVGMGFEVIDLGVDISPQEFVDAVKKYNPDIIAMSALLTTTMITMKNTIKLLEEEGLRDNLTVFIGGAPITSNYARTIGADVYSTDAASAAEVAKEIVRNNI</sequence>
<comment type="caution">
    <text evidence="1">The sequence shown here is derived from an EMBL/GenBank/DDBJ whole genome shotgun (WGS) entry which is preliminary data.</text>
</comment>
<evidence type="ECO:0000313" key="1">
    <source>
        <dbReference type="EMBL" id="GMQ63499.1"/>
    </source>
</evidence>
<gene>
    <name evidence="1" type="ORF">AN2V17_27330</name>
</gene>
<keyword evidence="2" id="KW-1185">Reference proteome</keyword>